<proteinExistence type="predicted"/>
<sequence>MPQGGISDRPDDKRTASNTGPNRKIRMPDPKRETMT</sequence>
<dbReference type="Proteomes" id="UP000002424">
    <property type="component" value="Chromosome"/>
</dbReference>
<evidence type="ECO:0000313" key="2">
    <source>
        <dbReference type="EMBL" id="ACO79543.1"/>
    </source>
</evidence>
<feature type="region of interest" description="Disordered" evidence="1">
    <location>
        <begin position="1"/>
        <end position="36"/>
    </location>
</feature>
<dbReference type="STRING" id="322710.Avin_33930"/>
<feature type="compositionally biased region" description="Basic and acidic residues" evidence="1">
    <location>
        <begin position="26"/>
        <end position="36"/>
    </location>
</feature>
<dbReference type="AlphaFoldDB" id="C1DPX2"/>
<dbReference type="EnsemblBacteria" id="ACO79543">
    <property type="protein sequence ID" value="ACO79543"/>
    <property type="gene ID" value="Avin_33930"/>
</dbReference>
<keyword evidence="3" id="KW-1185">Reference proteome</keyword>
<dbReference type="EMBL" id="CP001157">
    <property type="protein sequence ID" value="ACO79543.1"/>
    <property type="molecule type" value="Genomic_DNA"/>
</dbReference>
<evidence type="ECO:0000313" key="3">
    <source>
        <dbReference type="Proteomes" id="UP000002424"/>
    </source>
</evidence>
<reference evidence="2 3" key="1">
    <citation type="journal article" date="2009" name="J. Bacteriol.">
        <title>Genome sequence of Azotobacter vinelandii, an obligate aerobe specialized to support diverse anaerobic metabolic processes.</title>
        <authorList>
            <person name="Setubal J.C."/>
            <person name="dos Santos P."/>
            <person name="Goldman B.S."/>
            <person name="Ertesvag H."/>
            <person name="Espin G."/>
            <person name="Rubio L.M."/>
            <person name="Valla S."/>
            <person name="Almeida N.F."/>
            <person name="Balasubramanian D."/>
            <person name="Cromes L."/>
            <person name="Curatti L."/>
            <person name="Du Z."/>
            <person name="Godsy E."/>
            <person name="Goodner B."/>
            <person name="Hellner-Burris K."/>
            <person name="Hernandez J.A."/>
            <person name="Houmiel K."/>
            <person name="Imperial J."/>
            <person name="Kennedy C."/>
            <person name="Larson T.J."/>
            <person name="Latreille P."/>
            <person name="Ligon L.S."/>
            <person name="Lu J."/>
            <person name="Maerk M."/>
            <person name="Miller N.M."/>
            <person name="Norton S."/>
            <person name="O'Carroll I.P."/>
            <person name="Paulsen I."/>
            <person name="Raulfs E.C."/>
            <person name="Roemer R."/>
            <person name="Rosser J."/>
            <person name="Segura D."/>
            <person name="Slater S."/>
            <person name="Stricklin S.L."/>
            <person name="Studholme D.J."/>
            <person name="Sun J."/>
            <person name="Viana C.J."/>
            <person name="Wallin E."/>
            <person name="Wang B."/>
            <person name="Wheeler C."/>
            <person name="Zhu H."/>
            <person name="Dean D.R."/>
            <person name="Dixon R."/>
            <person name="Wood D."/>
        </authorList>
    </citation>
    <scope>NUCLEOTIDE SEQUENCE [LARGE SCALE GENOMIC DNA]</scope>
    <source>
        <strain evidence="3">DJ / ATCC BAA-1303</strain>
    </source>
</reference>
<accession>C1DPX2</accession>
<name>C1DPX2_AZOVD</name>
<gene>
    <name evidence="2" type="ordered locus">Avin_33930</name>
</gene>
<protein>
    <submittedName>
        <fullName evidence="2">Uncharacterized protein</fullName>
    </submittedName>
</protein>
<dbReference type="KEGG" id="avn:Avin_33930"/>
<dbReference type="HOGENOM" id="CLU_3354290_0_0_6"/>
<evidence type="ECO:0000256" key="1">
    <source>
        <dbReference type="SAM" id="MobiDB-lite"/>
    </source>
</evidence>
<organism evidence="2 3">
    <name type="scientific">Azotobacter vinelandii (strain DJ / ATCC BAA-1303)</name>
    <dbReference type="NCBI Taxonomy" id="322710"/>
    <lineage>
        <taxon>Bacteria</taxon>
        <taxon>Pseudomonadati</taxon>
        <taxon>Pseudomonadota</taxon>
        <taxon>Gammaproteobacteria</taxon>
        <taxon>Pseudomonadales</taxon>
        <taxon>Pseudomonadaceae</taxon>
        <taxon>Azotobacter</taxon>
    </lineage>
</organism>